<gene>
    <name evidence="3" type="primary">LOC111307723</name>
</gene>
<sequence>MEKFHQTDCTQILSHIKDQEKLLNLKRRWLMGLSTSRSKKKQLKEPKFFKYKTLPESFLREDDIFYETIKAHVEEAFGARNFERGSHVIQDGVQSFDAPKIMGVIFSCLDALTNNGLCLIAMILSGSLGHFEKTRYQMKKVIRESLPRCLGSENHDHKQKATIMQLYNVLNDPQNFRNNTMKSMTPAFQFDHAAATHVLDGLEDLPFQTLIAMDRKLRCLKRVPQLQACERGKKRKRLIKNVSKTAKTMLVDLDKVGKLREPLAKALAVADLSLKLTTGCRNSSTTSFHQFSPEIVSLQDDIVKAIWILKTKIRFPELKTLKLLLDPNVAISNRSLRGAITNMLTEFLFECNDMDTIPKSLLETLSVINEDSRSMPHGRFLKDDIEEEVESILSVSAQMKQIVWDVLPDHELDEEFADAYGEELEGSDDDSCIEGDDSGGNDEKMGNKDLESCMSYSANSDERDEVIKDVKVDPENVSSNEKGSKDINQVKIKGKLHASSNRNCFSPFNSPSGELNYHSVERDEVEQNNGVDPENASIFSSSIQLGNGTFLHNESSTFTNQYLTIQEACDETSFVAYNLIGRLLEKFTKEQDMDLGWSDSLYLRGDSSIQEHTQEGKQRLTEEDMGDYLIEILKELMPSLPKSYFSYPPGK</sequence>
<accession>A0A6P6A9V1</accession>
<evidence type="ECO:0000256" key="1">
    <source>
        <dbReference type="SAM" id="MobiDB-lite"/>
    </source>
</evidence>
<proteinExistence type="predicted"/>
<dbReference type="RefSeq" id="XP_022761592.1">
    <property type="nucleotide sequence ID" value="XM_022905857.1"/>
</dbReference>
<dbReference type="PANTHER" id="PTHR36071:SF1">
    <property type="entry name" value="DNA DOUBLE-STRAND BREAK REPAIR PROTEIN"/>
    <property type="match status" value="1"/>
</dbReference>
<evidence type="ECO:0000313" key="2">
    <source>
        <dbReference type="Proteomes" id="UP000515121"/>
    </source>
</evidence>
<dbReference type="OrthoDB" id="767974at2759"/>
<dbReference type="KEGG" id="dzi:111307723"/>
<dbReference type="Proteomes" id="UP000515121">
    <property type="component" value="Unplaced"/>
</dbReference>
<dbReference type="AlphaFoldDB" id="A0A6P6A9V1"/>
<feature type="compositionally biased region" description="Acidic residues" evidence="1">
    <location>
        <begin position="423"/>
        <end position="440"/>
    </location>
</feature>
<dbReference type="GeneID" id="111307723"/>
<name>A0A6P6A9V1_DURZI</name>
<reference evidence="3" key="1">
    <citation type="submission" date="2025-08" db="UniProtKB">
        <authorList>
            <consortium name="RefSeq"/>
        </authorList>
    </citation>
    <scope>IDENTIFICATION</scope>
    <source>
        <tissue evidence="3">Fruit stalk</tissue>
    </source>
</reference>
<dbReference type="PANTHER" id="PTHR36071">
    <property type="entry name" value="DNA DOUBLE-STRAND BREAK REPAIR PROTEIN"/>
    <property type="match status" value="1"/>
</dbReference>
<protein>
    <submittedName>
        <fullName evidence="3">Uncharacterized protein LOC111307723</fullName>
    </submittedName>
</protein>
<organism evidence="2 3">
    <name type="scientific">Durio zibethinus</name>
    <name type="common">Durian</name>
    <dbReference type="NCBI Taxonomy" id="66656"/>
    <lineage>
        <taxon>Eukaryota</taxon>
        <taxon>Viridiplantae</taxon>
        <taxon>Streptophyta</taxon>
        <taxon>Embryophyta</taxon>
        <taxon>Tracheophyta</taxon>
        <taxon>Spermatophyta</taxon>
        <taxon>Magnoliopsida</taxon>
        <taxon>eudicotyledons</taxon>
        <taxon>Gunneridae</taxon>
        <taxon>Pentapetalae</taxon>
        <taxon>rosids</taxon>
        <taxon>malvids</taxon>
        <taxon>Malvales</taxon>
        <taxon>Malvaceae</taxon>
        <taxon>Helicteroideae</taxon>
        <taxon>Durio</taxon>
    </lineage>
</organism>
<feature type="region of interest" description="Disordered" evidence="1">
    <location>
        <begin position="423"/>
        <end position="447"/>
    </location>
</feature>
<evidence type="ECO:0000313" key="3">
    <source>
        <dbReference type="RefSeq" id="XP_022761592.1"/>
    </source>
</evidence>
<keyword evidence="2" id="KW-1185">Reference proteome</keyword>